<feature type="transmembrane region" description="Helical" evidence="6">
    <location>
        <begin position="90"/>
        <end position="110"/>
    </location>
</feature>
<dbReference type="SUPFAM" id="SSF53649">
    <property type="entry name" value="Alkaline phosphatase-like"/>
    <property type="match status" value="1"/>
</dbReference>
<organism evidence="8">
    <name type="scientific">hydrothermal vent metagenome</name>
    <dbReference type="NCBI Taxonomy" id="652676"/>
    <lineage>
        <taxon>unclassified sequences</taxon>
        <taxon>metagenomes</taxon>
        <taxon>ecological metagenomes</taxon>
    </lineage>
</organism>
<evidence type="ECO:0000313" key="8">
    <source>
        <dbReference type="EMBL" id="SFV65479.1"/>
    </source>
</evidence>
<evidence type="ECO:0000256" key="3">
    <source>
        <dbReference type="ARBA" id="ARBA00022692"/>
    </source>
</evidence>
<dbReference type="InterPro" id="IPR050448">
    <property type="entry name" value="OpgB/LTA_synthase_biosynth"/>
</dbReference>
<dbReference type="Gene3D" id="3.40.720.10">
    <property type="entry name" value="Alkaline Phosphatase, subunit A"/>
    <property type="match status" value="1"/>
</dbReference>
<dbReference type="CDD" id="cd16015">
    <property type="entry name" value="LTA_synthase"/>
    <property type="match status" value="1"/>
</dbReference>
<dbReference type="PANTHER" id="PTHR47371">
    <property type="entry name" value="LIPOTEICHOIC ACID SYNTHASE"/>
    <property type="match status" value="1"/>
</dbReference>
<proteinExistence type="predicted"/>
<gene>
    <name evidence="8" type="ORF">MNB_SUP05-5-271</name>
</gene>
<dbReference type="EMBL" id="FPHJ01000048">
    <property type="protein sequence ID" value="SFV65479.1"/>
    <property type="molecule type" value="Genomic_DNA"/>
</dbReference>
<dbReference type="Pfam" id="PF00884">
    <property type="entry name" value="Sulfatase"/>
    <property type="match status" value="1"/>
</dbReference>
<dbReference type="InterPro" id="IPR000917">
    <property type="entry name" value="Sulfatase_N"/>
</dbReference>
<evidence type="ECO:0000256" key="1">
    <source>
        <dbReference type="ARBA" id="ARBA00004651"/>
    </source>
</evidence>
<keyword evidence="8" id="KW-0808">Transferase</keyword>
<accession>A0A1W1CI64</accession>
<evidence type="ECO:0000256" key="5">
    <source>
        <dbReference type="ARBA" id="ARBA00023136"/>
    </source>
</evidence>
<evidence type="ECO:0000256" key="6">
    <source>
        <dbReference type="SAM" id="Phobius"/>
    </source>
</evidence>
<comment type="subcellular location">
    <subcellularLocation>
        <location evidence="1">Cell membrane</location>
        <topology evidence="1">Multi-pass membrane protein</topology>
    </subcellularLocation>
</comment>
<keyword evidence="2" id="KW-1003">Cell membrane</keyword>
<keyword evidence="5 6" id="KW-0472">Membrane</keyword>
<dbReference type="PANTHER" id="PTHR47371:SF3">
    <property type="entry name" value="PHOSPHOGLYCEROL TRANSFERASE I"/>
    <property type="match status" value="1"/>
</dbReference>
<protein>
    <submittedName>
        <fullName evidence="8">Phosphoglycerol transferase</fullName>
    </submittedName>
</protein>
<name>A0A1W1CI64_9ZZZZ</name>
<evidence type="ECO:0000259" key="7">
    <source>
        <dbReference type="Pfam" id="PF00884"/>
    </source>
</evidence>
<reference evidence="8" key="1">
    <citation type="submission" date="2016-10" db="EMBL/GenBank/DDBJ databases">
        <authorList>
            <person name="de Groot N.N."/>
        </authorList>
    </citation>
    <scope>NUCLEOTIDE SEQUENCE</scope>
</reference>
<evidence type="ECO:0000256" key="4">
    <source>
        <dbReference type="ARBA" id="ARBA00022989"/>
    </source>
</evidence>
<feature type="transmembrane region" description="Helical" evidence="6">
    <location>
        <begin position="125"/>
        <end position="147"/>
    </location>
</feature>
<keyword evidence="4 6" id="KW-1133">Transmembrane helix</keyword>
<feature type="transmembrane region" description="Helical" evidence="6">
    <location>
        <begin position="6"/>
        <end position="28"/>
    </location>
</feature>
<dbReference type="AlphaFoldDB" id="A0A1W1CI64"/>
<dbReference type="GO" id="GO:0016740">
    <property type="term" value="F:transferase activity"/>
    <property type="evidence" value="ECO:0007669"/>
    <property type="project" value="UniProtKB-KW"/>
</dbReference>
<dbReference type="GO" id="GO:0005886">
    <property type="term" value="C:plasma membrane"/>
    <property type="evidence" value="ECO:0007669"/>
    <property type="project" value="UniProtKB-SubCell"/>
</dbReference>
<feature type="domain" description="Sulfatase N-terminal" evidence="7">
    <location>
        <begin position="234"/>
        <end position="515"/>
    </location>
</feature>
<dbReference type="InterPro" id="IPR017850">
    <property type="entry name" value="Alkaline_phosphatase_core_sf"/>
</dbReference>
<feature type="transmembrane region" description="Helical" evidence="6">
    <location>
        <begin position="40"/>
        <end position="63"/>
    </location>
</feature>
<evidence type="ECO:0000256" key="2">
    <source>
        <dbReference type="ARBA" id="ARBA00022475"/>
    </source>
</evidence>
<sequence>MGFRFDLRAVANSILLFVYLPALFLVNFKKPLFFYYWTKFILGFLLIVIVLISFIDLGFYSFFGNEINPLIFGITEDGFTAVFDSFKDDINLVILSIISIFTMIFVVKIFNNNTKNIPEINSRKWWVQLIILLALMPLLVLAARGGWGTFPLSRAYISISPNTFINSLSSNGIYHLYDAVQDNKKNRLYQSTQEILKISKSKNLLELIKKSGFNENNPLIKITNKNSFLEENPPHIIFVQMEGWSSSIALTESKKTLGEFYKHSKEDYFFTHFLSNKYGTNPTLENLLLNSPITPLSQSNIDKLQFKTFNIIPYKKAGYQTEFLSSGYSSWRRLNYFWTNKFDKFLGRSTIEKKYNVSSTNPWGIYEENLFDLLKDEIKNSKDPLFSFVLTTNNHLPVVLPDNWKKPKFDMQLFNNIFNSKIDKKMLNAFSYQTDAFGHFMTWLKHSKFKDKVIVVATGDHVLKGFSNLNNAEELYMKYAVATYFYIPKKYDKLQNINLNIAGSHNDLFPTLFELSLSNTKYYNFGTAIMNKNQKTAYGYNDGNQNHTFITKEGMIDADKKMLYTWDKNNRLFVKKQGIKINNKQKITISKEKYRDFLKKFLIYQDIEK</sequence>
<keyword evidence="3 6" id="KW-0812">Transmembrane</keyword>